<dbReference type="EMBL" id="JBBYHV010000001">
    <property type="protein sequence ID" value="MEL1249851.1"/>
    <property type="molecule type" value="Genomic_DNA"/>
</dbReference>
<keyword evidence="4 6" id="KW-1133">Transmembrane helix</keyword>
<proteinExistence type="predicted"/>
<evidence type="ECO:0000256" key="2">
    <source>
        <dbReference type="ARBA" id="ARBA00022475"/>
    </source>
</evidence>
<feature type="transmembrane region" description="Helical" evidence="6">
    <location>
        <begin position="213"/>
        <end position="238"/>
    </location>
</feature>
<sequence length="417" mass="44162">MPADVLSVVRNGAFLTGAQWSEAVLRAVFVIAIARLLGAEAYGIWNYAIGAYTLGVLCSIMGTDVLMARQVGRAPEEATPFIAAALGLRLVLLLASGVALALFALLAAEDSTLQLALLLTVPALFARGLALWSRPIFTGLERAGMVLRITGSIRLLELVVGLVILFATRDVLLVLGWHAVSWVLEALVSYRLVQRATGLRGPRFSRAQVMPVLRAGMPIGLAAMAVAALTTVPVLLAVPLGFDLQAVGQLGIAVQLGSLLTMAAQGFLNASLPVLSRRTDSEQTGTGSHGWLVVLATLLLFAPVCLLAWQFGGPLLALVLGEGYSRAAELLWLVLLVAGASVVPNGYWQLLVVAHRQRAGIFPSWAGLLLSLGLLVFTDLHQTLEGLLWAALAGWILRASLLVAASLRIREADQNPT</sequence>
<dbReference type="InterPro" id="IPR002797">
    <property type="entry name" value="Polysacc_synth"/>
</dbReference>
<dbReference type="PANTHER" id="PTHR30250:SF11">
    <property type="entry name" value="O-ANTIGEN TRANSPORTER-RELATED"/>
    <property type="match status" value="1"/>
</dbReference>
<organism evidence="7 8">
    <name type="scientific">Aurantiacibacter gilvus</name>
    <dbReference type="NCBI Taxonomy" id="3139141"/>
    <lineage>
        <taxon>Bacteria</taxon>
        <taxon>Pseudomonadati</taxon>
        <taxon>Pseudomonadota</taxon>
        <taxon>Alphaproteobacteria</taxon>
        <taxon>Sphingomonadales</taxon>
        <taxon>Erythrobacteraceae</taxon>
        <taxon>Aurantiacibacter</taxon>
    </lineage>
</organism>
<feature type="transmembrane region" description="Helical" evidence="6">
    <location>
        <begin position="172"/>
        <end position="193"/>
    </location>
</feature>
<reference evidence="7 8" key="1">
    <citation type="submission" date="2024-04" db="EMBL/GenBank/DDBJ databases">
        <title>Aurantiacibacter sp. DGU6 16S ribosomal RNA gene Genome sequencing and assembly.</title>
        <authorList>
            <person name="Park S."/>
        </authorList>
    </citation>
    <scope>NUCLEOTIDE SEQUENCE [LARGE SCALE GENOMIC DNA]</scope>
    <source>
        <strain evidence="7 8">DGU6</strain>
    </source>
</reference>
<evidence type="ECO:0000256" key="4">
    <source>
        <dbReference type="ARBA" id="ARBA00022989"/>
    </source>
</evidence>
<dbReference type="PANTHER" id="PTHR30250">
    <property type="entry name" value="PST FAMILY PREDICTED COLANIC ACID TRANSPORTER"/>
    <property type="match status" value="1"/>
</dbReference>
<feature type="transmembrane region" description="Helical" evidence="6">
    <location>
        <begin position="20"/>
        <end position="38"/>
    </location>
</feature>
<feature type="transmembrane region" description="Helical" evidence="6">
    <location>
        <begin position="330"/>
        <end position="348"/>
    </location>
</feature>
<feature type="transmembrane region" description="Helical" evidence="6">
    <location>
        <begin position="360"/>
        <end position="380"/>
    </location>
</feature>
<evidence type="ECO:0000313" key="7">
    <source>
        <dbReference type="EMBL" id="MEL1249851.1"/>
    </source>
</evidence>
<keyword evidence="8" id="KW-1185">Reference proteome</keyword>
<evidence type="ECO:0000256" key="3">
    <source>
        <dbReference type="ARBA" id="ARBA00022692"/>
    </source>
</evidence>
<feature type="transmembrane region" description="Helical" evidence="6">
    <location>
        <begin position="44"/>
        <end position="68"/>
    </location>
</feature>
<dbReference type="Proteomes" id="UP001497045">
    <property type="component" value="Unassembled WGS sequence"/>
</dbReference>
<accession>A0ABU9ICF5</accession>
<name>A0ABU9ICF5_9SPHN</name>
<feature type="transmembrane region" description="Helical" evidence="6">
    <location>
        <begin position="386"/>
        <end position="407"/>
    </location>
</feature>
<feature type="transmembrane region" description="Helical" evidence="6">
    <location>
        <begin position="291"/>
        <end position="310"/>
    </location>
</feature>
<gene>
    <name evidence="7" type="ORF">AAEO60_04115</name>
</gene>
<dbReference type="InterPro" id="IPR050833">
    <property type="entry name" value="Poly_Biosynth_Transport"/>
</dbReference>
<feature type="transmembrane region" description="Helical" evidence="6">
    <location>
        <begin position="80"/>
        <end position="107"/>
    </location>
</feature>
<comment type="subcellular location">
    <subcellularLocation>
        <location evidence="1">Cell membrane</location>
        <topology evidence="1">Multi-pass membrane protein</topology>
    </subcellularLocation>
</comment>
<dbReference type="RefSeq" id="WP_341672374.1">
    <property type="nucleotide sequence ID" value="NZ_JBBYHV010000001.1"/>
</dbReference>
<keyword evidence="3 6" id="KW-0812">Transmembrane</keyword>
<keyword evidence="2" id="KW-1003">Cell membrane</keyword>
<feature type="transmembrane region" description="Helical" evidence="6">
    <location>
        <begin position="113"/>
        <end position="133"/>
    </location>
</feature>
<comment type="caution">
    <text evidence="7">The sequence shown here is derived from an EMBL/GenBank/DDBJ whole genome shotgun (WGS) entry which is preliminary data.</text>
</comment>
<evidence type="ECO:0000256" key="1">
    <source>
        <dbReference type="ARBA" id="ARBA00004651"/>
    </source>
</evidence>
<keyword evidence="5 6" id="KW-0472">Membrane</keyword>
<feature type="transmembrane region" description="Helical" evidence="6">
    <location>
        <begin position="250"/>
        <end position="270"/>
    </location>
</feature>
<protein>
    <submittedName>
        <fullName evidence="7">Oligosaccharide flippase family protein</fullName>
    </submittedName>
</protein>
<dbReference type="Pfam" id="PF01943">
    <property type="entry name" value="Polysacc_synt"/>
    <property type="match status" value="1"/>
</dbReference>
<feature type="transmembrane region" description="Helical" evidence="6">
    <location>
        <begin position="145"/>
        <end position="166"/>
    </location>
</feature>
<evidence type="ECO:0000256" key="5">
    <source>
        <dbReference type="ARBA" id="ARBA00023136"/>
    </source>
</evidence>
<evidence type="ECO:0000313" key="8">
    <source>
        <dbReference type="Proteomes" id="UP001497045"/>
    </source>
</evidence>
<evidence type="ECO:0000256" key="6">
    <source>
        <dbReference type="SAM" id="Phobius"/>
    </source>
</evidence>